<evidence type="ECO:0000256" key="1">
    <source>
        <dbReference type="ARBA" id="ARBA00024322"/>
    </source>
</evidence>
<comment type="subcellular location">
    <subcellularLocation>
        <location evidence="1">Bacterial microcompartment</location>
    </subcellularLocation>
</comment>
<evidence type="ECO:0000313" key="5">
    <source>
        <dbReference type="EMBL" id="SHE56355.1"/>
    </source>
</evidence>
<dbReference type="Proteomes" id="UP000184114">
    <property type="component" value="Unassembled WGS sequence"/>
</dbReference>
<accession>A0A1M4UI60</accession>
<organism evidence="5 6">
    <name type="scientific">Tissierella praeacuta DSM 18095</name>
    <dbReference type="NCBI Taxonomy" id="1123404"/>
    <lineage>
        <taxon>Bacteria</taxon>
        <taxon>Bacillati</taxon>
        <taxon>Bacillota</taxon>
        <taxon>Tissierellia</taxon>
        <taxon>Tissierellales</taxon>
        <taxon>Tissierellaceae</taxon>
        <taxon>Tissierella</taxon>
    </lineage>
</organism>
<evidence type="ECO:0000259" key="4">
    <source>
        <dbReference type="PROSITE" id="PS51930"/>
    </source>
</evidence>
<dbReference type="STRING" id="1123404.SAMN02745784_01098"/>
<dbReference type="PROSITE" id="PS51930">
    <property type="entry name" value="BMC_2"/>
    <property type="match status" value="1"/>
</dbReference>
<evidence type="ECO:0000313" key="6">
    <source>
        <dbReference type="Proteomes" id="UP000184114"/>
    </source>
</evidence>
<dbReference type="InterPro" id="IPR044872">
    <property type="entry name" value="CcmK/CsoS1_BMC"/>
</dbReference>
<evidence type="ECO:0000256" key="2">
    <source>
        <dbReference type="ARBA" id="ARBA00024446"/>
    </source>
</evidence>
<feature type="domain" description="BMC" evidence="4">
    <location>
        <begin position="4"/>
        <end position="88"/>
    </location>
</feature>
<keyword evidence="6" id="KW-1185">Reference proteome</keyword>
<dbReference type="GO" id="GO:0031469">
    <property type="term" value="C:bacterial microcompartment"/>
    <property type="evidence" value="ECO:0007669"/>
    <property type="project" value="UniProtKB-SubCell"/>
</dbReference>
<dbReference type="AlphaFoldDB" id="A0A1M4UI60"/>
<comment type="similarity">
    <text evidence="3">Belongs to the bacterial microcompartments protein family.</text>
</comment>
<dbReference type="Gene3D" id="3.30.70.1710">
    <property type="match status" value="1"/>
</dbReference>
<sequence>MKEAIGMVETRSMVAAMEAADAMVKAASVKIVDFQIVGSGLVSVTVTGDVAAVMAAVDAGKIRGGEVAEVVSANVIPRPHDEVDKIFDFDGGE</sequence>
<name>A0A1M4UI60_9FIRM</name>
<dbReference type="InterPro" id="IPR037233">
    <property type="entry name" value="CcmK-like_sf"/>
</dbReference>
<keyword evidence="2" id="KW-1283">Bacterial microcompartment</keyword>
<dbReference type="PANTHER" id="PTHR33941:SF11">
    <property type="entry name" value="BACTERIAL MICROCOMPARTMENT SHELL PROTEIN PDUJ"/>
    <property type="match status" value="1"/>
</dbReference>
<dbReference type="SUPFAM" id="SSF143414">
    <property type="entry name" value="CcmK-like"/>
    <property type="match status" value="1"/>
</dbReference>
<protein>
    <submittedName>
        <fullName evidence="5">BMC domain-containing protein</fullName>
    </submittedName>
</protein>
<dbReference type="Pfam" id="PF00936">
    <property type="entry name" value="BMC"/>
    <property type="match status" value="1"/>
</dbReference>
<dbReference type="SMART" id="SM00877">
    <property type="entry name" value="BMC"/>
    <property type="match status" value="1"/>
</dbReference>
<evidence type="ECO:0000256" key="3">
    <source>
        <dbReference type="PROSITE-ProRule" id="PRU01278"/>
    </source>
</evidence>
<proteinExistence type="inferred from homology"/>
<reference evidence="6" key="1">
    <citation type="submission" date="2016-11" db="EMBL/GenBank/DDBJ databases">
        <authorList>
            <person name="Varghese N."/>
            <person name="Submissions S."/>
        </authorList>
    </citation>
    <scope>NUCLEOTIDE SEQUENCE [LARGE SCALE GENOMIC DNA]</scope>
    <source>
        <strain evidence="6">DSM 18095</strain>
    </source>
</reference>
<dbReference type="CDD" id="cd07045">
    <property type="entry name" value="BMC_CcmK_like"/>
    <property type="match status" value="1"/>
</dbReference>
<dbReference type="EMBL" id="FQTY01000003">
    <property type="protein sequence ID" value="SHE56355.1"/>
    <property type="molecule type" value="Genomic_DNA"/>
</dbReference>
<gene>
    <name evidence="5" type="ORF">SAMN02745784_01098</name>
</gene>
<dbReference type="InterPro" id="IPR050575">
    <property type="entry name" value="BMC_shell"/>
</dbReference>
<dbReference type="InterPro" id="IPR000249">
    <property type="entry name" value="BMC_dom"/>
</dbReference>
<dbReference type="PANTHER" id="PTHR33941">
    <property type="entry name" value="PROPANEDIOL UTILIZATION PROTEIN PDUA"/>
    <property type="match status" value="1"/>
</dbReference>